<protein>
    <submittedName>
        <fullName evidence="1">6049_t:CDS:1</fullName>
    </submittedName>
</protein>
<gene>
    <name evidence="1" type="ORF">FCALED_LOCUS13291</name>
</gene>
<dbReference type="EMBL" id="CAJVPQ010007500">
    <property type="protein sequence ID" value="CAG8697310.1"/>
    <property type="molecule type" value="Genomic_DNA"/>
</dbReference>
<name>A0A9N9HMZ3_9GLOM</name>
<keyword evidence="2" id="KW-1185">Reference proteome</keyword>
<dbReference type="AlphaFoldDB" id="A0A9N9HMZ3"/>
<organism evidence="1 2">
    <name type="scientific">Funneliformis caledonium</name>
    <dbReference type="NCBI Taxonomy" id="1117310"/>
    <lineage>
        <taxon>Eukaryota</taxon>
        <taxon>Fungi</taxon>
        <taxon>Fungi incertae sedis</taxon>
        <taxon>Mucoromycota</taxon>
        <taxon>Glomeromycotina</taxon>
        <taxon>Glomeromycetes</taxon>
        <taxon>Glomerales</taxon>
        <taxon>Glomeraceae</taxon>
        <taxon>Funneliformis</taxon>
    </lineage>
</organism>
<evidence type="ECO:0000313" key="2">
    <source>
        <dbReference type="Proteomes" id="UP000789570"/>
    </source>
</evidence>
<feature type="non-terminal residue" evidence="1">
    <location>
        <position position="1"/>
    </location>
</feature>
<reference evidence="1" key="1">
    <citation type="submission" date="2021-06" db="EMBL/GenBank/DDBJ databases">
        <authorList>
            <person name="Kallberg Y."/>
            <person name="Tangrot J."/>
            <person name="Rosling A."/>
        </authorList>
    </citation>
    <scope>NUCLEOTIDE SEQUENCE</scope>
    <source>
        <strain evidence="1">UK204</strain>
    </source>
</reference>
<evidence type="ECO:0000313" key="1">
    <source>
        <dbReference type="EMBL" id="CAG8697310.1"/>
    </source>
</evidence>
<comment type="caution">
    <text evidence="1">The sequence shown here is derived from an EMBL/GenBank/DDBJ whole genome shotgun (WGS) entry which is preliminary data.</text>
</comment>
<proteinExistence type="predicted"/>
<accession>A0A9N9HMZ3</accession>
<dbReference type="Proteomes" id="UP000789570">
    <property type="component" value="Unassembled WGS sequence"/>
</dbReference>
<sequence>YLNAPITPILSKNTSTMKVDSVEKSSTNKLNKEKGPETFTSKITIQKITMSVNESFDVSKNLLDTSTLNFEASSTQIVKFFTYILMKKFLRLNSQMKISKITDLYYNKYNSFINATREKHPIDQN</sequence>